<organism evidence="1 2">
    <name type="scientific">Penicillium coprophilum</name>
    <dbReference type="NCBI Taxonomy" id="36646"/>
    <lineage>
        <taxon>Eukaryota</taxon>
        <taxon>Fungi</taxon>
        <taxon>Dikarya</taxon>
        <taxon>Ascomycota</taxon>
        <taxon>Pezizomycotina</taxon>
        <taxon>Eurotiomycetes</taxon>
        <taxon>Eurotiomycetidae</taxon>
        <taxon>Eurotiales</taxon>
        <taxon>Aspergillaceae</taxon>
        <taxon>Penicillium</taxon>
    </lineage>
</organism>
<dbReference type="Proteomes" id="UP000191500">
    <property type="component" value="Unassembled WGS sequence"/>
</dbReference>
<dbReference type="EMBL" id="MDDG01000008">
    <property type="protein sequence ID" value="OQE38570.1"/>
    <property type="molecule type" value="Genomic_DNA"/>
</dbReference>
<comment type="caution">
    <text evidence="1">The sequence shown here is derived from an EMBL/GenBank/DDBJ whole genome shotgun (WGS) entry which is preliminary data.</text>
</comment>
<gene>
    <name evidence="1" type="ORF">PENCOP_c008G08534</name>
</gene>
<sequence>MASVITSQLRRLNTLQRPERDAFGKRNHYHLAVKGLPGVPGEAVFIANPYNSHHEIIVPLLLEAFGNRFDEPGVIPQMASNMEQSAPFTWSTTNESLAQAVSRRRQEMGIRRQLCDIAVTAAEELRSVEA</sequence>
<keyword evidence="2" id="KW-1185">Reference proteome</keyword>
<reference evidence="2" key="1">
    <citation type="journal article" date="2017" name="Nat. Microbiol.">
        <title>Global analysis of biosynthetic gene clusters reveals vast potential of secondary metabolite production in Penicillium species.</title>
        <authorList>
            <person name="Nielsen J.C."/>
            <person name="Grijseels S."/>
            <person name="Prigent S."/>
            <person name="Ji B."/>
            <person name="Dainat J."/>
            <person name="Nielsen K.F."/>
            <person name="Frisvad J.C."/>
            <person name="Workman M."/>
            <person name="Nielsen J."/>
        </authorList>
    </citation>
    <scope>NUCLEOTIDE SEQUENCE [LARGE SCALE GENOMIC DNA]</scope>
    <source>
        <strain evidence="2">IBT 31321</strain>
    </source>
</reference>
<evidence type="ECO:0000313" key="1">
    <source>
        <dbReference type="EMBL" id="OQE38570.1"/>
    </source>
</evidence>
<dbReference type="AlphaFoldDB" id="A0A1V6UJE8"/>
<proteinExistence type="predicted"/>
<accession>A0A1V6UJE8</accession>
<protein>
    <submittedName>
        <fullName evidence="1">Uncharacterized protein</fullName>
    </submittedName>
</protein>
<name>A0A1V6UJE8_9EURO</name>
<evidence type="ECO:0000313" key="2">
    <source>
        <dbReference type="Proteomes" id="UP000191500"/>
    </source>
</evidence>
<dbReference type="STRING" id="36646.A0A1V6UJE8"/>